<dbReference type="Proteomes" id="UP000183018">
    <property type="component" value="Unassembled WGS sequence"/>
</dbReference>
<accession>A0A1I3K1D5</accession>
<dbReference type="InterPro" id="IPR012902">
    <property type="entry name" value="N_methyl_site"/>
</dbReference>
<sequence>MSARQGGLTLIELLVALALTALLGVLLAALVNGWINVRERLSQGSPGMPVLDFCLALERRFDTTVLRQLHERRLPLALNWLDWQPDAPQLQWVALGAWPSAEGGARLQRQRLSYDRRGQRLLLHTSSDLYAAGAPLWTLREQLEQVESVSFNFRQDSRWLAWPSTDRLRPDRGVRLTFQRDGAPYVCTFALPWGRS</sequence>
<dbReference type="STRING" id="289370.SAMN05216602_2210"/>
<dbReference type="AlphaFoldDB" id="A0A1I3K1D5"/>
<evidence type="ECO:0000313" key="2">
    <source>
        <dbReference type="Proteomes" id="UP000183018"/>
    </source>
</evidence>
<reference evidence="2" key="1">
    <citation type="submission" date="2016-10" db="EMBL/GenBank/DDBJ databases">
        <authorList>
            <person name="Varghese N."/>
            <person name="Submissions S."/>
        </authorList>
    </citation>
    <scope>NUCLEOTIDE SEQUENCE [LARGE SCALE GENOMIC DNA]</scope>
    <source>
        <strain evidence="2">LMG 22563</strain>
    </source>
</reference>
<dbReference type="PROSITE" id="PS00409">
    <property type="entry name" value="PROKAR_NTER_METHYL"/>
    <property type="match status" value="1"/>
</dbReference>
<organism evidence="1 2">
    <name type="scientific">Phytopseudomonas argentinensis</name>
    <dbReference type="NCBI Taxonomy" id="289370"/>
    <lineage>
        <taxon>Bacteria</taxon>
        <taxon>Pseudomonadati</taxon>
        <taxon>Pseudomonadota</taxon>
        <taxon>Gammaproteobacteria</taxon>
        <taxon>Pseudomonadales</taxon>
        <taxon>Pseudomonadaceae</taxon>
        <taxon>Phytopseudomonas</taxon>
    </lineage>
</organism>
<dbReference type="Pfam" id="PF07963">
    <property type="entry name" value="N_methyl"/>
    <property type="match status" value="1"/>
</dbReference>
<name>A0A1I3K1D5_9GAMM</name>
<protein>
    <submittedName>
        <fullName evidence="1">Type II secretion system protein J (GspJ)</fullName>
    </submittedName>
</protein>
<dbReference type="EMBL" id="FORC01000002">
    <property type="protein sequence ID" value="SFI66224.1"/>
    <property type="molecule type" value="Genomic_DNA"/>
</dbReference>
<evidence type="ECO:0000313" key="1">
    <source>
        <dbReference type="EMBL" id="SFI66224.1"/>
    </source>
</evidence>
<gene>
    <name evidence="1" type="ORF">SAMN05216602_2210</name>
</gene>
<dbReference type="OrthoDB" id="6158702at2"/>
<dbReference type="RefSeq" id="WP_074883174.1">
    <property type="nucleotide sequence ID" value="NZ_FORC01000002.1"/>
</dbReference>
<proteinExistence type="predicted"/>
<keyword evidence="2" id="KW-1185">Reference proteome</keyword>